<dbReference type="Gene3D" id="3.40.50.2000">
    <property type="entry name" value="Glycogen Phosphorylase B"/>
    <property type="match status" value="2"/>
</dbReference>
<gene>
    <name evidence="2" type="primary">neuC</name>
    <name evidence="2" type="ORF">IAC53_04745</name>
</gene>
<keyword evidence="2" id="KW-0326">Glycosidase</keyword>
<protein>
    <submittedName>
        <fullName evidence="2">UDP-N-acetylglucosamine 2-epimerase (Hydrolyzing)</fullName>
        <ecNumber evidence="2">3.2.1.183</ecNumber>
    </submittedName>
</protein>
<dbReference type="EMBL" id="DVMW01000030">
    <property type="protein sequence ID" value="HIU35902.1"/>
    <property type="molecule type" value="Genomic_DNA"/>
</dbReference>
<evidence type="ECO:0000313" key="3">
    <source>
        <dbReference type="Proteomes" id="UP000824071"/>
    </source>
</evidence>
<dbReference type="InterPro" id="IPR029767">
    <property type="entry name" value="WecB-like"/>
</dbReference>
<proteinExistence type="predicted"/>
<organism evidence="2 3">
    <name type="scientific">Candidatus Fimenecus excrementigallinarum</name>
    <dbReference type="NCBI Taxonomy" id="2840816"/>
    <lineage>
        <taxon>Bacteria</taxon>
        <taxon>Bacillati</taxon>
        <taxon>Bacillota</taxon>
        <taxon>Clostridia</taxon>
        <taxon>Candidatus Fimenecus</taxon>
    </lineage>
</organism>
<reference evidence="2" key="1">
    <citation type="submission" date="2020-10" db="EMBL/GenBank/DDBJ databases">
        <authorList>
            <person name="Gilroy R."/>
        </authorList>
    </citation>
    <scope>NUCLEOTIDE SEQUENCE</scope>
    <source>
        <strain evidence="2">ChiGjej1B1-19959</strain>
    </source>
</reference>
<keyword evidence="2" id="KW-0378">Hydrolase</keyword>
<name>A0A9D1IH08_9FIRM</name>
<dbReference type="InterPro" id="IPR003331">
    <property type="entry name" value="UDP_GlcNAc_Epimerase_2_dom"/>
</dbReference>
<dbReference type="NCBIfam" id="TIGR03568">
    <property type="entry name" value="NeuC_NnaA"/>
    <property type="match status" value="1"/>
</dbReference>
<evidence type="ECO:0000259" key="1">
    <source>
        <dbReference type="Pfam" id="PF02350"/>
    </source>
</evidence>
<dbReference type="GO" id="GO:0006047">
    <property type="term" value="P:UDP-N-acetylglucosamine metabolic process"/>
    <property type="evidence" value="ECO:0007669"/>
    <property type="project" value="InterPro"/>
</dbReference>
<dbReference type="SUPFAM" id="SSF53756">
    <property type="entry name" value="UDP-Glycosyltransferase/glycogen phosphorylase"/>
    <property type="match status" value="1"/>
</dbReference>
<dbReference type="Proteomes" id="UP000824071">
    <property type="component" value="Unassembled WGS sequence"/>
</dbReference>
<dbReference type="EC" id="3.2.1.183" evidence="2"/>
<dbReference type="AlphaFoldDB" id="A0A9D1IH08"/>
<dbReference type="PANTHER" id="PTHR43174">
    <property type="entry name" value="UDP-N-ACETYLGLUCOSAMINE 2-EPIMERASE"/>
    <property type="match status" value="1"/>
</dbReference>
<accession>A0A9D1IH08</accession>
<reference evidence="2" key="2">
    <citation type="journal article" date="2021" name="PeerJ">
        <title>Extensive microbial diversity within the chicken gut microbiome revealed by metagenomics and culture.</title>
        <authorList>
            <person name="Gilroy R."/>
            <person name="Ravi A."/>
            <person name="Getino M."/>
            <person name="Pursley I."/>
            <person name="Horton D.L."/>
            <person name="Alikhan N.F."/>
            <person name="Baker D."/>
            <person name="Gharbi K."/>
            <person name="Hall N."/>
            <person name="Watson M."/>
            <person name="Adriaenssens E.M."/>
            <person name="Foster-Nyarko E."/>
            <person name="Jarju S."/>
            <person name="Secka A."/>
            <person name="Antonio M."/>
            <person name="Oren A."/>
            <person name="Chaudhuri R.R."/>
            <person name="La Ragione R."/>
            <person name="Hildebrand F."/>
            <person name="Pallen M.J."/>
        </authorList>
    </citation>
    <scope>NUCLEOTIDE SEQUENCE</scope>
    <source>
        <strain evidence="2">ChiGjej1B1-19959</strain>
    </source>
</reference>
<comment type="caution">
    <text evidence="2">The sequence shown here is derived from an EMBL/GenBank/DDBJ whole genome shotgun (WGS) entry which is preliminary data.</text>
</comment>
<dbReference type="GO" id="GO:0004553">
    <property type="term" value="F:hydrolase activity, hydrolyzing O-glycosyl compounds"/>
    <property type="evidence" value="ECO:0007669"/>
    <property type="project" value="InterPro"/>
</dbReference>
<dbReference type="CDD" id="cd03786">
    <property type="entry name" value="GTB_UDP-GlcNAc_2-Epimerase"/>
    <property type="match status" value="1"/>
</dbReference>
<dbReference type="InterPro" id="IPR020004">
    <property type="entry name" value="UDP-GlcNAc_Epase"/>
</dbReference>
<evidence type="ECO:0000313" key="2">
    <source>
        <dbReference type="EMBL" id="HIU35902.1"/>
    </source>
</evidence>
<dbReference type="Pfam" id="PF02350">
    <property type="entry name" value="Epimerase_2"/>
    <property type="match status" value="1"/>
</dbReference>
<sequence length="387" mass="41776">MQEIAVVTATRAEYGLLRPVVRALRASGAFRVSLLVTGAHLSEAYGETVREIERDDMPIAARIPILSGDDTPRGVSGTMANALNGFAAYFEAHRPDALLVLGDRYEILAVCCAAMNARIPIFHLHGGETTQGAVDEAIRHSITKMSLLHFTSNEQHRRRVIQLGEQPDRVFNVGAPGVENALHVPLLSKEALAESVGLPLQKPYAVVTFHPVTLEDEPPERQLFELFAAMDAFDLEYIITKANADAGGLAINRAVDDYAAKRDNVAAFDSLGLVRYLSAVKYCAFVAGNSSSGILEAPSFGVPTVNIGDRQKGRMQAESVLQCAPARADIARAFAQALTPAFQNKAAHAVNPYGDGDTSGKIVAILQRVFSGPLDLKKTFYDIDFTV</sequence>
<feature type="domain" description="UDP-N-acetylglucosamine 2-epimerase" evidence="1">
    <location>
        <begin position="23"/>
        <end position="366"/>
    </location>
</feature>
<dbReference type="PANTHER" id="PTHR43174:SF3">
    <property type="entry name" value="UDP-N-ACETYLGLUCOSAMINE 2-EPIMERASE"/>
    <property type="match status" value="1"/>
</dbReference>